<feature type="domain" description="DUF4031" evidence="1">
    <location>
        <begin position="1"/>
        <end position="67"/>
    </location>
</feature>
<evidence type="ECO:0000259" key="1">
    <source>
        <dbReference type="Pfam" id="PF13223"/>
    </source>
</evidence>
<protein>
    <recommendedName>
        <fullName evidence="1">DUF4031 domain-containing protein</fullName>
    </recommendedName>
</protein>
<proteinExistence type="predicted"/>
<reference evidence="2" key="1">
    <citation type="journal article" date="2015" name="Nature">
        <title>Complex archaea that bridge the gap between prokaryotes and eukaryotes.</title>
        <authorList>
            <person name="Spang A."/>
            <person name="Saw J.H."/>
            <person name="Jorgensen S.L."/>
            <person name="Zaremba-Niedzwiedzka K."/>
            <person name="Martijn J."/>
            <person name="Lind A.E."/>
            <person name="van Eijk R."/>
            <person name="Schleper C."/>
            <person name="Guy L."/>
            <person name="Ettema T.J."/>
        </authorList>
    </citation>
    <scope>NUCLEOTIDE SEQUENCE</scope>
</reference>
<comment type="caution">
    <text evidence="2">The sequence shown here is derived from an EMBL/GenBank/DDBJ whole genome shotgun (WGS) entry which is preliminary data.</text>
</comment>
<dbReference type="Pfam" id="PF13223">
    <property type="entry name" value="DUF4031"/>
    <property type="match status" value="1"/>
</dbReference>
<dbReference type="InterPro" id="IPR025109">
    <property type="entry name" value="DUF4031"/>
</dbReference>
<dbReference type="EMBL" id="LAZR01000344">
    <property type="protein sequence ID" value="KKN73436.1"/>
    <property type="molecule type" value="Genomic_DNA"/>
</dbReference>
<organism evidence="2">
    <name type="scientific">marine sediment metagenome</name>
    <dbReference type="NCBI Taxonomy" id="412755"/>
    <lineage>
        <taxon>unclassified sequences</taxon>
        <taxon>metagenomes</taxon>
        <taxon>ecological metagenomes</taxon>
    </lineage>
</organism>
<gene>
    <name evidence="2" type="ORF">LCGC14_0401390</name>
</gene>
<sequence length="79" mass="9240">MKMCHMAADSLDELHEMADAIMLPRRYFQDQNRRRPHYDIAKSKRALAVRLGALPVGERKIIEILAANEEQDKRRHEIA</sequence>
<evidence type="ECO:0000313" key="2">
    <source>
        <dbReference type="EMBL" id="KKN73436.1"/>
    </source>
</evidence>
<dbReference type="AlphaFoldDB" id="A0A0F9VIU9"/>
<accession>A0A0F9VIU9</accession>
<name>A0A0F9VIU9_9ZZZZ</name>